<dbReference type="EMBL" id="JAGTUU010000009">
    <property type="protein sequence ID" value="MBS0126336.1"/>
    <property type="molecule type" value="Genomic_DNA"/>
</dbReference>
<reference evidence="1" key="1">
    <citation type="submission" date="2021-04" db="EMBL/GenBank/DDBJ databases">
        <authorList>
            <person name="Yoon J."/>
        </authorList>
    </citation>
    <scope>NUCLEOTIDE SEQUENCE</scope>
    <source>
        <strain evidence="1">KMU-90</strain>
    </source>
</reference>
<keyword evidence="2" id="KW-1185">Reference proteome</keyword>
<name>A0A8J7WIP2_9RHOB</name>
<accession>A0A8J7WIP2</accession>
<protein>
    <submittedName>
        <fullName evidence="1">DUF1127 domain-containing protein</fullName>
    </submittedName>
</protein>
<comment type="caution">
    <text evidence="1">The sequence shown here is derived from an EMBL/GenBank/DDBJ whole genome shotgun (WGS) entry which is preliminary data.</text>
</comment>
<dbReference type="RefSeq" id="WP_212538303.1">
    <property type="nucleotide sequence ID" value="NZ_JAGTUU010000009.1"/>
</dbReference>
<evidence type="ECO:0000313" key="1">
    <source>
        <dbReference type="EMBL" id="MBS0126336.1"/>
    </source>
</evidence>
<evidence type="ECO:0000313" key="2">
    <source>
        <dbReference type="Proteomes" id="UP000681356"/>
    </source>
</evidence>
<organism evidence="1 2">
    <name type="scientific">Thetidibacter halocola</name>
    <dbReference type="NCBI Taxonomy" id="2827239"/>
    <lineage>
        <taxon>Bacteria</taxon>
        <taxon>Pseudomonadati</taxon>
        <taxon>Pseudomonadota</taxon>
        <taxon>Alphaproteobacteria</taxon>
        <taxon>Rhodobacterales</taxon>
        <taxon>Roseobacteraceae</taxon>
        <taxon>Thetidibacter</taxon>
    </lineage>
</organism>
<dbReference type="AlphaFoldDB" id="A0A8J7WIP2"/>
<gene>
    <name evidence="1" type="ORF">KB874_19825</name>
</gene>
<dbReference type="Proteomes" id="UP000681356">
    <property type="component" value="Unassembled WGS sequence"/>
</dbReference>
<proteinExistence type="predicted"/>
<sequence>MAHITTNHAPSTTPLNPLRAFGEAILKFLSNIAESNHRIREVERLNALSDAQLKSLGLRRQDIVRHVFRDVYYV</sequence>